<name>A0A7E4VV97_PANRE</name>
<sequence>MSLISYCLNKGFVVQKTVGNDVRMLGYKKVNGDVSIIPEEAVYLVETNKAYAYEAESAIEAHEKKAAPMSMARLLKIMTQCGVSVAKYKHYRRLVEDCIVRPFKELAGAHSISHHNLGPPKICWCPECPEIVPDYHVWEVKRDENGLRNRSSRNTFSNTVPPSYRFLVLDNRFSYNRPPLDRIADVSDKLPLLLGRGYSGVVFRVTDVYLYDDYGLSCEFE</sequence>
<accession>A0A7E4VV97</accession>
<dbReference type="WBParaSite" id="Pan_g3516.t1">
    <property type="protein sequence ID" value="Pan_g3516.t1"/>
    <property type="gene ID" value="Pan_g3516"/>
</dbReference>
<evidence type="ECO:0000313" key="2">
    <source>
        <dbReference type="WBParaSite" id="Pan_g3516.t1"/>
    </source>
</evidence>
<proteinExistence type="predicted"/>
<evidence type="ECO:0000313" key="1">
    <source>
        <dbReference type="Proteomes" id="UP000492821"/>
    </source>
</evidence>
<reference evidence="2" key="2">
    <citation type="submission" date="2020-10" db="UniProtKB">
        <authorList>
            <consortium name="WormBaseParasite"/>
        </authorList>
    </citation>
    <scope>IDENTIFICATION</scope>
</reference>
<dbReference type="Proteomes" id="UP000492821">
    <property type="component" value="Unassembled WGS sequence"/>
</dbReference>
<reference evidence="1" key="1">
    <citation type="journal article" date="2013" name="Genetics">
        <title>The draft genome and transcriptome of Panagrellus redivivus are shaped by the harsh demands of a free-living lifestyle.</title>
        <authorList>
            <person name="Srinivasan J."/>
            <person name="Dillman A.R."/>
            <person name="Macchietto M.G."/>
            <person name="Heikkinen L."/>
            <person name="Lakso M."/>
            <person name="Fracchia K.M."/>
            <person name="Antoshechkin I."/>
            <person name="Mortazavi A."/>
            <person name="Wong G."/>
            <person name="Sternberg P.W."/>
        </authorList>
    </citation>
    <scope>NUCLEOTIDE SEQUENCE [LARGE SCALE GENOMIC DNA]</scope>
    <source>
        <strain evidence="1">MT8872</strain>
    </source>
</reference>
<dbReference type="AlphaFoldDB" id="A0A7E4VV97"/>
<organism evidence="1 2">
    <name type="scientific">Panagrellus redivivus</name>
    <name type="common">Microworm</name>
    <dbReference type="NCBI Taxonomy" id="6233"/>
    <lineage>
        <taxon>Eukaryota</taxon>
        <taxon>Metazoa</taxon>
        <taxon>Ecdysozoa</taxon>
        <taxon>Nematoda</taxon>
        <taxon>Chromadorea</taxon>
        <taxon>Rhabditida</taxon>
        <taxon>Tylenchina</taxon>
        <taxon>Panagrolaimomorpha</taxon>
        <taxon>Panagrolaimoidea</taxon>
        <taxon>Panagrolaimidae</taxon>
        <taxon>Panagrellus</taxon>
    </lineage>
</organism>
<protein>
    <submittedName>
        <fullName evidence="2">tRNA_int_end_N2 domain-containing protein</fullName>
    </submittedName>
</protein>
<keyword evidence="1" id="KW-1185">Reference proteome</keyword>